<accession>A0A9P0A9Q7</accession>
<dbReference type="KEGG" id="btab:109037583"/>
<evidence type="ECO:0000256" key="2">
    <source>
        <dbReference type="SAM" id="SignalP"/>
    </source>
</evidence>
<dbReference type="AlphaFoldDB" id="A0A9P0A9Q7"/>
<evidence type="ECO:0000313" key="4">
    <source>
        <dbReference type="Proteomes" id="UP001152759"/>
    </source>
</evidence>
<gene>
    <name evidence="3" type="ORF">BEMITA_LOCUS6234</name>
</gene>
<dbReference type="EMBL" id="OU963864">
    <property type="protein sequence ID" value="CAH0387189.1"/>
    <property type="molecule type" value="Genomic_DNA"/>
</dbReference>
<feature type="compositionally biased region" description="Polar residues" evidence="1">
    <location>
        <begin position="270"/>
        <end position="282"/>
    </location>
</feature>
<dbReference type="Proteomes" id="UP001152759">
    <property type="component" value="Chromosome 3"/>
</dbReference>
<organism evidence="3 4">
    <name type="scientific">Bemisia tabaci</name>
    <name type="common">Sweetpotato whitefly</name>
    <name type="synonym">Aleurodes tabaci</name>
    <dbReference type="NCBI Taxonomy" id="7038"/>
    <lineage>
        <taxon>Eukaryota</taxon>
        <taxon>Metazoa</taxon>
        <taxon>Ecdysozoa</taxon>
        <taxon>Arthropoda</taxon>
        <taxon>Hexapoda</taxon>
        <taxon>Insecta</taxon>
        <taxon>Pterygota</taxon>
        <taxon>Neoptera</taxon>
        <taxon>Paraneoptera</taxon>
        <taxon>Hemiptera</taxon>
        <taxon>Sternorrhyncha</taxon>
        <taxon>Aleyrodoidea</taxon>
        <taxon>Aleyrodidae</taxon>
        <taxon>Aleyrodinae</taxon>
        <taxon>Bemisia</taxon>
    </lineage>
</organism>
<evidence type="ECO:0000313" key="3">
    <source>
        <dbReference type="EMBL" id="CAH0387189.1"/>
    </source>
</evidence>
<sequence>MFIKALKPSFLCVLAVLAVQALTAHAKPPPPTADSDEESDLATRGLLDIVTNPVKTISDGVSAVDNGLRTARSAGRDAVFGSVGKGLELATGVNPSTILELPKTMAKTAIRGTRHGTEITADATDETLNGVLDMHDRNKQLLNNFVLPVAPTVVSNAINGVNDRFESTVETVKGHVQDGKNHVVNRLNDMEDWVERGGSVVPDAVKGGIQGAGDAGKAVTGTGGGWLTSWIPGWSSSAPQEQGIAPAAATAGAGRTRRNSRNGGTGQAGESGQNGLNGQLTQAAGARTGLSRFLPW</sequence>
<name>A0A9P0A9Q7_BEMTA</name>
<feature type="signal peptide" evidence="2">
    <location>
        <begin position="1"/>
        <end position="26"/>
    </location>
</feature>
<proteinExistence type="predicted"/>
<feature type="region of interest" description="Disordered" evidence="1">
    <location>
        <begin position="236"/>
        <end position="288"/>
    </location>
</feature>
<evidence type="ECO:0000256" key="1">
    <source>
        <dbReference type="SAM" id="MobiDB-lite"/>
    </source>
</evidence>
<keyword evidence="4" id="KW-1185">Reference proteome</keyword>
<keyword evidence="2" id="KW-0732">Signal</keyword>
<reference evidence="3" key="1">
    <citation type="submission" date="2021-12" db="EMBL/GenBank/DDBJ databases">
        <authorList>
            <person name="King R."/>
        </authorList>
    </citation>
    <scope>NUCLEOTIDE SEQUENCE</scope>
</reference>
<protein>
    <submittedName>
        <fullName evidence="3">Uncharacterized protein</fullName>
    </submittedName>
</protein>
<feature type="chain" id="PRO_5040304406" evidence="2">
    <location>
        <begin position="27"/>
        <end position="296"/>
    </location>
</feature>